<feature type="region of interest" description="Disordered" evidence="1">
    <location>
        <begin position="1"/>
        <end position="22"/>
    </location>
</feature>
<reference evidence="2 3" key="1">
    <citation type="submission" date="2014-04" db="EMBL/GenBank/DDBJ databases">
        <authorList>
            <consortium name="DOE Joint Genome Institute"/>
            <person name="Kuo A."/>
            <person name="Ruytinx J."/>
            <person name="Rineau F."/>
            <person name="Colpaert J."/>
            <person name="Kohler A."/>
            <person name="Nagy L.G."/>
            <person name="Floudas D."/>
            <person name="Copeland A."/>
            <person name="Barry K.W."/>
            <person name="Cichocki N."/>
            <person name="Veneault-Fourrey C."/>
            <person name="LaButti K."/>
            <person name="Lindquist E.A."/>
            <person name="Lipzen A."/>
            <person name="Lundell T."/>
            <person name="Morin E."/>
            <person name="Murat C."/>
            <person name="Sun H."/>
            <person name="Tunlid A."/>
            <person name="Henrissat B."/>
            <person name="Grigoriev I.V."/>
            <person name="Hibbett D.S."/>
            <person name="Martin F."/>
            <person name="Nordberg H.P."/>
            <person name="Cantor M.N."/>
            <person name="Hua S.X."/>
        </authorList>
    </citation>
    <scope>NUCLEOTIDE SEQUENCE [LARGE SCALE GENOMIC DNA]</scope>
    <source>
        <strain evidence="2 3">UH-Slu-Lm8-n1</strain>
    </source>
</reference>
<dbReference type="HOGENOM" id="CLU_1620171_0_0_1"/>
<sequence length="168" mass="18298">MSNRDSSPVTRGRSVQPRNKVGRFLKKVAKTISRSKSRSRDHVLPNVDYEDAPLIPNIEETSSGVEQCTNPQSALREAKDAAEGMNLLLTPLRSGASSAQDAQANLEAAYGAEDTYLQPLRVFDSVIGALADVHPYAKIALGLLSHACKIVTKQHFDFSRSQVKFTAS</sequence>
<protein>
    <submittedName>
        <fullName evidence="2">Uncharacterized protein</fullName>
    </submittedName>
</protein>
<dbReference type="AlphaFoldDB" id="A0A0C9ZXX7"/>
<keyword evidence="3" id="KW-1185">Reference proteome</keyword>
<reference evidence="3" key="2">
    <citation type="submission" date="2015-01" db="EMBL/GenBank/DDBJ databases">
        <title>Evolutionary Origins and Diversification of the Mycorrhizal Mutualists.</title>
        <authorList>
            <consortium name="DOE Joint Genome Institute"/>
            <consortium name="Mycorrhizal Genomics Consortium"/>
            <person name="Kohler A."/>
            <person name="Kuo A."/>
            <person name="Nagy L.G."/>
            <person name="Floudas D."/>
            <person name="Copeland A."/>
            <person name="Barry K.W."/>
            <person name="Cichocki N."/>
            <person name="Veneault-Fourrey C."/>
            <person name="LaButti K."/>
            <person name="Lindquist E.A."/>
            <person name="Lipzen A."/>
            <person name="Lundell T."/>
            <person name="Morin E."/>
            <person name="Murat C."/>
            <person name="Riley R."/>
            <person name="Ohm R."/>
            <person name="Sun H."/>
            <person name="Tunlid A."/>
            <person name="Henrissat B."/>
            <person name="Grigoriev I.V."/>
            <person name="Hibbett D.S."/>
            <person name="Martin F."/>
        </authorList>
    </citation>
    <scope>NUCLEOTIDE SEQUENCE [LARGE SCALE GENOMIC DNA]</scope>
    <source>
        <strain evidence="3">UH-Slu-Lm8-n1</strain>
    </source>
</reference>
<accession>A0A0C9ZXX7</accession>
<dbReference type="InParanoid" id="A0A0C9ZXX7"/>
<gene>
    <name evidence="2" type="ORF">CY34DRAFT_136097</name>
</gene>
<dbReference type="Proteomes" id="UP000054485">
    <property type="component" value="Unassembled WGS sequence"/>
</dbReference>
<evidence type="ECO:0000313" key="2">
    <source>
        <dbReference type="EMBL" id="KIK42595.1"/>
    </source>
</evidence>
<dbReference type="EMBL" id="KN835234">
    <property type="protein sequence ID" value="KIK42595.1"/>
    <property type="molecule type" value="Genomic_DNA"/>
</dbReference>
<organism evidence="2 3">
    <name type="scientific">Suillus luteus UH-Slu-Lm8-n1</name>
    <dbReference type="NCBI Taxonomy" id="930992"/>
    <lineage>
        <taxon>Eukaryota</taxon>
        <taxon>Fungi</taxon>
        <taxon>Dikarya</taxon>
        <taxon>Basidiomycota</taxon>
        <taxon>Agaricomycotina</taxon>
        <taxon>Agaricomycetes</taxon>
        <taxon>Agaricomycetidae</taxon>
        <taxon>Boletales</taxon>
        <taxon>Suillineae</taxon>
        <taxon>Suillaceae</taxon>
        <taxon>Suillus</taxon>
    </lineage>
</organism>
<proteinExistence type="predicted"/>
<name>A0A0C9ZXX7_9AGAM</name>
<dbReference type="OrthoDB" id="2670913at2759"/>
<evidence type="ECO:0000256" key="1">
    <source>
        <dbReference type="SAM" id="MobiDB-lite"/>
    </source>
</evidence>
<evidence type="ECO:0000313" key="3">
    <source>
        <dbReference type="Proteomes" id="UP000054485"/>
    </source>
</evidence>